<name>A0A3S2Y679_9SPHI</name>
<proteinExistence type="predicted"/>
<dbReference type="InterPro" id="IPR032595">
    <property type="entry name" value="DUF4905"/>
</dbReference>
<dbReference type="Proteomes" id="UP000282759">
    <property type="component" value="Unassembled WGS sequence"/>
</dbReference>
<dbReference type="Pfam" id="PF16248">
    <property type="entry name" value="DUF4905"/>
    <property type="match status" value="1"/>
</dbReference>
<reference evidence="1 2" key="1">
    <citation type="submission" date="2019-01" db="EMBL/GenBank/DDBJ databases">
        <authorList>
            <person name="Chen W.-M."/>
        </authorList>
    </citation>
    <scope>NUCLEOTIDE SEQUENCE [LARGE SCALE GENOMIC DNA]</scope>
    <source>
        <strain evidence="1 2">YBJ-36</strain>
    </source>
</reference>
<accession>A0A3S2Y679</accession>
<protein>
    <submittedName>
        <fullName evidence="1">DUF4905 domain-containing protein</fullName>
    </submittedName>
</protein>
<evidence type="ECO:0000313" key="2">
    <source>
        <dbReference type="Proteomes" id="UP000282759"/>
    </source>
</evidence>
<sequence>MLSVYPDITKKFEGEIWRLEIDDKTNNLLLEIRNEADKQVSFASLNIETGKVNFEDFTLDERWLAGLESAYKGVLLLHNYESANAPVHKAVIAIDEQTGETLWSNYTMAFDHLSVNGPVVYSTQFLPKKLYVADIQTGFMIRPYNAVIDTEFTNTITVPDMVDASAIASLNIPIEPYGGFVHYVEYNGYRIVSLHTRGERSLEQYLFIIDKNGGVNKVLLNTDIQKLQPEAFVLHKNRLICLKNKTEVLIFKL</sequence>
<comment type="caution">
    <text evidence="1">The sequence shown here is derived from an EMBL/GenBank/DDBJ whole genome shotgun (WGS) entry which is preliminary data.</text>
</comment>
<dbReference type="EMBL" id="SACK01000001">
    <property type="protein sequence ID" value="RVU03077.1"/>
    <property type="molecule type" value="Genomic_DNA"/>
</dbReference>
<keyword evidence="2" id="KW-1185">Reference proteome</keyword>
<dbReference type="AlphaFoldDB" id="A0A3S2Y679"/>
<gene>
    <name evidence="1" type="ORF">EOD41_03855</name>
</gene>
<evidence type="ECO:0000313" key="1">
    <source>
        <dbReference type="EMBL" id="RVU03077.1"/>
    </source>
</evidence>
<organism evidence="1 2">
    <name type="scientific">Mucilaginibacter limnophilus</name>
    <dbReference type="NCBI Taxonomy" id="1932778"/>
    <lineage>
        <taxon>Bacteria</taxon>
        <taxon>Pseudomonadati</taxon>
        <taxon>Bacteroidota</taxon>
        <taxon>Sphingobacteriia</taxon>
        <taxon>Sphingobacteriales</taxon>
        <taxon>Sphingobacteriaceae</taxon>
        <taxon>Mucilaginibacter</taxon>
    </lineage>
</organism>